<dbReference type="Pfam" id="PF01351">
    <property type="entry name" value="RNase_HII"/>
    <property type="match status" value="1"/>
</dbReference>
<dbReference type="CDD" id="cd07182">
    <property type="entry name" value="RNase_HII_bacteria_HII_like"/>
    <property type="match status" value="1"/>
</dbReference>
<dbReference type="InterPro" id="IPR022898">
    <property type="entry name" value="RNase_HII"/>
</dbReference>
<keyword evidence="11" id="KW-0255">Endonuclease</keyword>
<dbReference type="PANTHER" id="PTHR10954:SF18">
    <property type="entry name" value="RIBONUCLEASE HII"/>
    <property type="match status" value="1"/>
</dbReference>
<evidence type="ECO:0000256" key="6">
    <source>
        <dbReference type="ARBA" id="ARBA00012180"/>
    </source>
</evidence>
<dbReference type="GO" id="GO:0005737">
    <property type="term" value="C:cytoplasm"/>
    <property type="evidence" value="ECO:0007669"/>
    <property type="project" value="UniProtKB-SubCell"/>
</dbReference>
<evidence type="ECO:0000256" key="9">
    <source>
        <dbReference type="ARBA" id="ARBA00022722"/>
    </source>
</evidence>
<dbReference type="AlphaFoldDB" id="A0A6C0IH79"/>
<feature type="domain" description="RNase H type-2" evidence="14">
    <location>
        <begin position="11"/>
        <end position="215"/>
    </location>
</feature>
<evidence type="ECO:0000256" key="10">
    <source>
        <dbReference type="ARBA" id="ARBA00022723"/>
    </source>
</evidence>
<dbReference type="SUPFAM" id="SSF53098">
    <property type="entry name" value="Ribonuclease H-like"/>
    <property type="match status" value="1"/>
</dbReference>
<keyword evidence="10" id="KW-0479">Metal-binding</keyword>
<reference evidence="15" key="1">
    <citation type="journal article" date="2020" name="Nature">
        <title>Giant virus diversity and host interactions through global metagenomics.</title>
        <authorList>
            <person name="Schulz F."/>
            <person name="Roux S."/>
            <person name="Paez-Espino D."/>
            <person name="Jungbluth S."/>
            <person name="Walsh D.A."/>
            <person name="Denef V.J."/>
            <person name="McMahon K.D."/>
            <person name="Konstantinidis K.T."/>
            <person name="Eloe-Fadrosh E.A."/>
            <person name="Kyrpides N.C."/>
            <person name="Woyke T."/>
        </authorList>
    </citation>
    <scope>NUCLEOTIDE SEQUENCE</scope>
    <source>
        <strain evidence="15">GVMAG-M-3300023184-77</strain>
    </source>
</reference>
<keyword evidence="12" id="KW-0378">Hydrolase</keyword>
<dbReference type="PANTHER" id="PTHR10954">
    <property type="entry name" value="RIBONUCLEASE H2 SUBUNIT A"/>
    <property type="match status" value="1"/>
</dbReference>
<dbReference type="GO" id="GO:0043137">
    <property type="term" value="P:DNA replication, removal of RNA primer"/>
    <property type="evidence" value="ECO:0007669"/>
    <property type="project" value="TreeGrafter"/>
</dbReference>
<evidence type="ECO:0000256" key="8">
    <source>
        <dbReference type="ARBA" id="ARBA00022490"/>
    </source>
</evidence>
<comment type="subcellular location">
    <subcellularLocation>
        <location evidence="4">Cytoplasm</location>
    </subcellularLocation>
</comment>
<dbReference type="InterPro" id="IPR001352">
    <property type="entry name" value="RNase_HII/HIII"/>
</dbReference>
<evidence type="ECO:0000256" key="7">
    <source>
        <dbReference type="ARBA" id="ARBA00019179"/>
    </source>
</evidence>
<organism evidence="15">
    <name type="scientific">viral metagenome</name>
    <dbReference type="NCBI Taxonomy" id="1070528"/>
    <lineage>
        <taxon>unclassified sequences</taxon>
        <taxon>metagenomes</taxon>
        <taxon>organismal metagenomes</taxon>
    </lineage>
</organism>
<dbReference type="GO" id="GO:0006298">
    <property type="term" value="P:mismatch repair"/>
    <property type="evidence" value="ECO:0007669"/>
    <property type="project" value="TreeGrafter"/>
</dbReference>
<comment type="similarity">
    <text evidence="5">Belongs to the RNase HII family.</text>
</comment>
<comment type="cofactor">
    <cofactor evidence="3">
        <name>Mg(2+)</name>
        <dbReference type="ChEBI" id="CHEBI:18420"/>
    </cofactor>
</comment>
<evidence type="ECO:0000256" key="1">
    <source>
        <dbReference type="ARBA" id="ARBA00000077"/>
    </source>
</evidence>
<evidence type="ECO:0000259" key="14">
    <source>
        <dbReference type="PROSITE" id="PS51975"/>
    </source>
</evidence>
<accession>A0A6C0IH79</accession>
<keyword evidence="9" id="KW-0540">Nuclease</keyword>
<comment type="cofactor">
    <cofactor evidence="2">
        <name>Mn(2+)</name>
        <dbReference type="ChEBI" id="CHEBI:29035"/>
    </cofactor>
</comment>
<protein>
    <recommendedName>
        <fullName evidence="7">Ribonuclease HII</fullName>
        <ecNumber evidence="6">3.1.26.4</ecNumber>
    </recommendedName>
</protein>
<dbReference type="Gene3D" id="3.30.420.10">
    <property type="entry name" value="Ribonuclease H-like superfamily/Ribonuclease H"/>
    <property type="match status" value="1"/>
</dbReference>
<dbReference type="EC" id="3.1.26.4" evidence="6"/>
<evidence type="ECO:0000256" key="5">
    <source>
        <dbReference type="ARBA" id="ARBA00007383"/>
    </source>
</evidence>
<evidence type="ECO:0000256" key="2">
    <source>
        <dbReference type="ARBA" id="ARBA00001936"/>
    </source>
</evidence>
<dbReference type="GO" id="GO:0046872">
    <property type="term" value="F:metal ion binding"/>
    <property type="evidence" value="ECO:0007669"/>
    <property type="project" value="UniProtKB-KW"/>
</dbReference>
<dbReference type="PROSITE" id="PS51975">
    <property type="entry name" value="RNASE_H_2"/>
    <property type="match status" value="1"/>
</dbReference>
<evidence type="ECO:0000256" key="11">
    <source>
        <dbReference type="ARBA" id="ARBA00022759"/>
    </source>
</evidence>
<evidence type="ECO:0000256" key="12">
    <source>
        <dbReference type="ARBA" id="ARBA00022801"/>
    </source>
</evidence>
<keyword evidence="8" id="KW-0963">Cytoplasm</keyword>
<proteinExistence type="inferred from homology"/>
<evidence type="ECO:0000256" key="13">
    <source>
        <dbReference type="ARBA" id="ARBA00023211"/>
    </source>
</evidence>
<name>A0A6C0IH79_9ZZZZ</name>
<sequence>MLLLRHKDDNLIECGIDEAGRGSLWGPLYAAAVIWSPESEWNDEVKNLSELIKDSKKISKKKRNIIYDGIIKHAVSYGIGIVTAEEIDEMGMTKANKTAFHRAFCNLSKVPDRILLDGILPMDTDKELVLEPEMDNKYLSVAAASIIAKVSHDNYIINYLITNKELNEKYDLENNKGYGTLKHRNGILKYGKDKLHRNLFLRKLLGDTNCFIKDE</sequence>
<evidence type="ECO:0000313" key="15">
    <source>
        <dbReference type="EMBL" id="QHT91267.1"/>
    </source>
</evidence>
<comment type="catalytic activity">
    <reaction evidence="1">
        <text>Endonucleolytic cleavage to 5'-phosphomonoester.</text>
        <dbReference type="EC" id="3.1.26.4"/>
    </reaction>
</comment>
<dbReference type="InterPro" id="IPR012337">
    <property type="entry name" value="RNaseH-like_sf"/>
</dbReference>
<keyword evidence="13" id="KW-0464">Manganese</keyword>
<dbReference type="InterPro" id="IPR036397">
    <property type="entry name" value="RNaseH_sf"/>
</dbReference>
<dbReference type="GO" id="GO:0032299">
    <property type="term" value="C:ribonuclease H2 complex"/>
    <property type="evidence" value="ECO:0007669"/>
    <property type="project" value="TreeGrafter"/>
</dbReference>
<evidence type="ECO:0000256" key="4">
    <source>
        <dbReference type="ARBA" id="ARBA00004496"/>
    </source>
</evidence>
<evidence type="ECO:0000256" key="3">
    <source>
        <dbReference type="ARBA" id="ARBA00001946"/>
    </source>
</evidence>
<dbReference type="GO" id="GO:0003723">
    <property type="term" value="F:RNA binding"/>
    <property type="evidence" value="ECO:0007669"/>
    <property type="project" value="InterPro"/>
</dbReference>
<dbReference type="InterPro" id="IPR024567">
    <property type="entry name" value="RNase_HII/HIII_dom"/>
</dbReference>
<dbReference type="GO" id="GO:0004523">
    <property type="term" value="F:RNA-DNA hybrid ribonuclease activity"/>
    <property type="evidence" value="ECO:0007669"/>
    <property type="project" value="UniProtKB-EC"/>
</dbReference>
<dbReference type="EMBL" id="MN740165">
    <property type="protein sequence ID" value="QHT91267.1"/>
    <property type="molecule type" value="Genomic_DNA"/>
</dbReference>